<proteinExistence type="predicted"/>
<feature type="compositionally biased region" description="Polar residues" evidence="1">
    <location>
        <begin position="47"/>
        <end position="66"/>
    </location>
</feature>
<feature type="region of interest" description="Disordered" evidence="1">
    <location>
        <begin position="637"/>
        <end position="831"/>
    </location>
</feature>
<keyword evidence="3" id="KW-1185">Reference proteome</keyword>
<feature type="compositionally biased region" description="Basic and acidic residues" evidence="1">
    <location>
        <begin position="821"/>
        <end position="831"/>
    </location>
</feature>
<feature type="compositionally biased region" description="Polar residues" evidence="1">
    <location>
        <begin position="194"/>
        <end position="204"/>
    </location>
</feature>
<evidence type="ECO:0000313" key="2">
    <source>
        <dbReference type="EMBL" id="KAL0503971.1"/>
    </source>
</evidence>
<protein>
    <submittedName>
        <fullName evidence="2">Uncharacterized protein</fullName>
    </submittedName>
</protein>
<organism evidence="2 3">
    <name type="scientific">Leishmania utingensis</name>
    <dbReference type="NCBI Taxonomy" id="653362"/>
    <lineage>
        <taxon>Eukaryota</taxon>
        <taxon>Discoba</taxon>
        <taxon>Euglenozoa</taxon>
        <taxon>Kinetoplastea</taxon>
        <taxon>Metakinetoplastina</taxon>
        <taxon>Trypanosomatida</taxon>
        <taxon>Trypanosomatidae</taxon>
        <taxon>Leishmaniinae</taxon>
        <taxon>Leishmania</taxon>
    </lineage>
</organism>
<feature type="region of interest" description="Disordered" evidence="1">
    <location>
        <begin position="47"/>
        <end position="93"/>
    </location>
</feature>
<reference evidence="2 3" key="1">
    <citation type="submission" date="2024-02" db="EMBL/GenBank/DDBJ databases">
        <title>FIRST GENOME SEQUENCES OF Leishmania (Viannia) shawi, Leishmania (Viannia) lindenbergi AND Leishmania (Viannia) utingensis.</title>
        <authorList>
            <person name="Resadore F."/>
            <person name="Custodio M.G.F."/>
            <person name="Boite M.C."/>
            <person name="Cupolillo E."/>
            <person name="Ferreira G.E.M."/>
        </authorList>
    </citation>
    <scope>NUCLEOTIDE SEQUENCE [LARGE SCALE GENOMIC DNA]</scope>
    <source>
        <strain evidence="2 3">ITUB/BR/1977/M4964</strain>
    </source>
</reference>
<dbReference type="EMBL" id="JBAMZL010000027">
    <property type="protein sequence ID" value="KAL0503971.1"/>
    <property type="molecule type" value="Genomic_DNA"/>
</dbReference>
<feature type="compositionally biased region" description="Basic and acidic residues" evidence="1">
    <location>
        <begin position="279"/>
        <end position="295"/>
    </location>
</feature>
<comment type="caution">
    <text evidence="2">The sequence shown here is derived from an EMBL/GenBank/DDBJ whole genome shotgun (WGS) entry which is preliminary data.</text>
</comment>
<evidence type="ECO:0000313" key="3">
    <source>
        <dbReference type="Proteomes" id="UP001482455"/>
    </source>
</evidence>
<feature type="region of interest" description="Disordered" evidence="1">
    <location>
        <begin position="162"/>
        <end position="325"/>
    </location>
</feature>
<feature type="compositionally biased region" description="Polar residues" evidence="1">
    <location>
        <begin position="259"/>
        <end position="269"/>
    </location>
</feature>
<dbReference type="AlphaFoldDB" id="A0AAW3AEV3"/>
<feature type="compositionally biased region" description="Low complexity" evidence="1">
    <location>
        <begin position="296"/>
        <end position="319"/>
    </location>
</feature>
<dbReference type="Proteomes" id="UP001482455">
    <property type="component" value="Unassembled WGS sequence"/>
</dbReference>
<gene>
    <name evidence="2" type="ORF">Q4I30_004565</name>
</gene>
<feature type="region of interest" description="Disordered" evidence="1">
    <location>
        <begin position="1"/>
        <end position="32"/>
    </location>
</feature>
<sequence>MFGGPGRPRVTPRPPSDDPRLGGKASESVAGDFSTCPALRCPASSIANQIGGSAPSSAGDPQTSPSPCGIPRNRLYGTGTHSNPLEHQYHADEVPPSSSVVATTLSMATPHRYQQLAAQHLYGAANSSTAGVPAPCPSAPAADSCSAAAGTMPSSILRYTDPRVRPLPSAQGSSCLLSGAKQDSGGGGPAPGNQIVSSSGQNSGVKEGCSEANELSTQEKLEVIDGTALSSSSAHERGDQPTSAMRRAASAHEACQLSPKLSRSSTAAPLSSVAVAATADDRARSRGSATRREQQQRLQRQRTPWFPSRTATPARSTSSKHLPPPRTAQWAVKLIEDFVAQVALQQESAAMAPTIVPLYGATSALGRKETASGRDATTTTTVADLTATFLSSRYGMLQWRRILHEFAACLHRYRRLSPTCAVFREYFIHVDTENLSDFYLFCRLYAASDIQHCSRVETQRVAFVTETADNAHTIVSRRYVDEREVPDRLQRMLQYVVLMDCSPRLVVGVDSGAVSRTASGSVSTSRRPSGCVQYRYARDPSACVKEVPQRRHLTDDEVRRVKRAVLDWMEEAICKCTRERSYGAVESHEDDGAEEDARCETAGGDLLRISFDREGWVDAYALLQTTLEVVKLACRARHPSPQRRDEDASQAGDGACGFERNEDASDRSQRLLQQWRLAGSSARRPPLQRELVPPPPHTHSYPLEEVTPPRSRPQHRSPVQCSIRPTGEDEDGAEAPYVTQKRQAPSYMQPRTSVFTGTSATRGSADGCLWSPSREWVTSRRHRASTGQRTSSRSPRRRVAAAEERRQNPHASQMQEQGQSNRERKADESRLRSSYDESFFAAHEGPYYHHPYVAQLHGNQLWAEAQKEAAAASKQRGSCWGDYYPRIYSRVHGTPSPRKPAHEPCAAQSTFAFSTSSVDATIDSIDAELHRPQARVRDDGLSDPLQMTARSVDRSPRAFPAPEMLFFTNRQETRCTARSTDGLPLPPSFSLIAPPVSTVAYPGRVHPIAVRSLGSTAPAARATRVVDSTPAGSTLPILSPCAMSCTTAAKEPVASATPHSSHEAAAAVTSNTVLLTDEEQAMLDELEIALHRLDTRRRRDSATITAAAAGDAPAAAKAYA</sequence>
<feature type="compositionally biased region" description="Basic and acidic residues" evidence="1">
    <location>
        <begin position="659"/>
        <end position="669"/>
    </location>
</feature>
<accession>A0AAW3AEV3</accession>
<feature type="compositionally biased region" description="Polar residues" evidence="1">
    <location>
        <begin position="809"/>
        <end position="820"/>
    </location>
</feature>
<name>A0AAW3AEV3_9TRYP</name>
<feature type="compositionally biased region" description="Polar residues" evidence="1">
    <location>
        <begin position="749"/>
        <end position="762"/>
    </location>
</feature>
<evidence type="ECO:0000256" key="1">
    <source>
        <dbReference type="SAM" id="MobiDB-lite"/>
    </source>
</evidence>